<gene>
    <name evidence="1" type="ORF">LS80_009775</name>
</gene>
<comment type="caution">
    <text evidence="1">The sequence shown here is derived from an EMBL/GenBank/DDBJ whole genome shotgun (WGS) entry which is preliminary data.</text>
</comment>
<dbReference type="EMBL" id="JRPK02000054">
    <property type="protein sequence ID" value="TLD94861.1"/>
    <property type="molecule type" value="Genomic_DNA"/>
</dbReference>
<dbReference type="Proteomes" id="UP000029861">
    <property type="component" value="Unassembled WGS sequence"/>
</dbReference>
<dbReference type="AlphaFoldDB" id="A0A4U8T5Q1"/>
<proteinExistence type="predicted"/>
<accession>A0A4U8T5Q1</accession>
<dbReference type="Gene3D" id="1.20.120.1620">
    <property type="match status" value="1"/>
</dbReference>
<evidence type="ECO:0000313" key="1">
    <source>
        <dbReference type="EMBL" id="TLD94861.1"/>
    </source>
</evidence>
<name>A0A4U8T5Q1_9HELI</name>
<sequence length="149" mass="17402">MGIIIGGIDMKKILFILLCVSYLNANTYDGFDRAVKEIKDYGFAFCLEESYVDKKEKAFPPTKLSYDLYIFQQGSMKFAIMGGLRNEEQVAKSIRNFVSQYRSNPKNQITNNKQGIQIYIMECMNMFQNSKEYQNEVERIVKKYCKDCE</sequence>
<organism evidence="1 2">
    <name type="scientific">Helicobacter trogontum</name>
    <dbReference type="NCBI Taxonomy" id="50960"/>
    <lineage>
        <taxon>Bacteria</taxon>
        <taxon>Pseudomonadati</taxon>
        <taxon>Campylobacterota</taxon>
        <taxon>Epsilonproteobacteria</taxon>
        <taxon>Campylobacterales</taxon>
        <taxon>Helicobacteraceae</taxon>
        <taxon>Helicobacter</taxon>
    </lineage>
</organism>
<evidence type="ECO:0000313" key="2">
    <source>
        <dbReference type="Proteomes" id="UP000029861"/>
    </source>
</evidence>
<dbReference type="InterPro" id="IPR038314">
    <property type="entry name" value="T6SS_sf"/>
</dbReference>
<reference evidence="1 2" key="1">
    <citation type="journal article" date="2014" name="Genome Announc.">
        <title>Draft genome sequences of eight enterohepatic helicobacter species isolated from both laboratory and wild rodents.</title>
        <authorList>
            <person name="Sheh A."/>
            <person name="Shen Z."/>
            <person name="Fox J.G."/>
        </authorList>
    </citation>
    <scope>NUCLEOTIDE SEQUENCE [LARGE SCALE GENOMIC DNA]</scope>
    <source>
        <strain evidence="1 2">ATCC 49310</strain>
    </source>
</reference>
<protein>
    <submittedName>
        <fullName evidence="1">Uncharacterized protein</fullName>
    </submittedName>
</protein>